<name>A0ABQ6F8X2_9RHOO</name>
<proteinExistence type="predicted"/>
<evidence type="ECO:0000313" key="1">
    <source>
        <dbReference type="EMBL" id="GLT21696.1"/>
    </source>
</evidence>
<dbReference type="Proteomes" id="UP001157167">
    <property type="component" value="Unassembled WGS sequence"/>
</dbReference>
<comment type="caution">
    <text evidence="1">The sequence shown here is derived from an EMBL/GenBank/DDBJ whole genome shotgun (WGS) entry which is preliminary data.</text>
</comment>
<organism evidence="1 2">
    <name type="scientific">Zoogloea oryzae</name>
    <dbReference type="NCBI Taxonomy" id="310767"/>
    <lineage>
        <taxon>Bacteria</taxon>
        <taxon>Pseudomonadati</taxon>
        <taxon>Pseudomonadota</taxon>
        <taxon>Betaproteobacteria</taxon>
        <taxon>Rhodocyclales</taxon>
        <taxon>Zoogloeaceae</taxon>
        <taxon>Zoogloea</taxon>
    </lineage>
</organism>
<keyword evidence="2" id="KW-1185">Reference proteome</keyword>
<protein>
    <submittedName>
        <fullName evidence="1">Uncharacterized protein</fullName>
    </submittedName>
</protein>
<gene>
    <name evidence="1" type="ORF">GCM10007933_11480</name>
</gene>
<dbReference type="EMBL" id="BSPX01000011">
    <property type="protein sequence ID" value="GLT21696.1"/>
    <property type="molecule type" value="Genomic_DNA"/>
</dbReference>
<sequence length="54" mass="5794">MGMLDMGRAFAAVQSMRLPSDDWIAEVRDEGRRVVFGGLRLRAAGWGVGSGAGR</sequence>
<evidence type="ECO:0000313" key="2">
    <source>
        <dbReference type="Proteomes" id="UP001157167"/>
    </source>
</evidence>
<reference evidence="2" key="1">
    <citation type="journal article" date="2019" name="Int. J. Syst. Evol. Microbiol.">
        <title>The Global Catalogue of Microorganisms (GCM) 10K type strain sequencing project: providing services to taxonomists for standard genome sequencing and annotation.</title>
        <authorList>
            <consortium name="The Broad Institute Genomics Platform"/>
            <consortium name="The Broad Institute Genome Sequencing Center for Infectious Disease"/>
            <person name="Wu L."/>
            <person name="Ma J."/>
        </authorList>
    </citation>
    <scope>NUCLEOTIDE SEQUENCE [LARGE SCALE GENOMIC DNA]</scope>
    <source>
        <strain evidence="2">NBRC 102407</strain>
    </source>
</reference>
<accession>A0ABQ6F8X2</accession>